<keyword evidence="4 7" id="KW-0808">Transferase</keyword>
<evidence type="ECO:0000256" key="5">
    <source>
        <dbReference type="ARBA" id="ARBA00022691"/>
    </source>
</evidence>
<dbReference type="PANTHER" id="PTHR24422:SF26">
    <property type="entry name" value="CHEMOTAXIS PROTEIN METHYLTRANSFERASE"/>
    <property type="match status" value="1"/>
</dbReference>
<dbReference type="GO" id="GO:0008983">
    <property type="term" value="F:protein-glutamate O-methyltransferase activity"/>
    <property type="evidence" value="ECO:0007669"/>
    <property type="project" value="UniProtKB-EC"/>
</dbReference>
<evidence type="ECO:0000256" key="4">
    <source>
        <dbReference type="ARBA" id="ARBA00022679"/>
    </source>
</evidence>
<dbReference type="InterPro" id="IPR029063">
    <property type="entry name" value="SAM-dependent_MTases_sf"/>
</dbReference>
<dbReference type="GO" id="GO:0032259">
    <property type="term" value="P:methylation"/>
    <property type="evidence" value="ECO:0007669"/>
    <property type="project" value="UniProtKB-KW"/>
</dbReference>
<keyword evidence="3 7" id="KW-0489">Methyltransferase</keyword>
<evidence type="ECO:0000256" key="3">
    <source>
        <dbReference type="ARBA" id="ARBA00022603"/>
    </source>
</evidence>
<dbReference type="InterPro" id="IPR000780">
    <property type="entry name" value="CheR_MeTrfase"/>
</dbReference>
<accession>A0A0A8K7K9</accession>
<dbReference type="InterPro" id="IPR050903">
    <property type="entry name" value="Bact_Chemotaxis_MeTrfase"/>
</dbReference>
<dbReference type="InterPro" id="IPR022641">
    <property type="entry name" value="CheR_N"/>
</dbReference>
<dbReference type="EMBL" id="LC016834">
    <property type="protein sequence ID" value="BAQ18903.1"/>
    <property type="molecule type" value="Genomic_DNA"/>
</dbReference>
<dbReference type="EC" id="2.1.1.80" evidence="2"/>
<evidence type="ECO:0000256" key="2">
    <source>
        <dbReference type="ARBA" id="ARBA00012534"/>
    </source>
</evidence>
<dbReference type="Gene3D" id="1.10.155.10">
    <property type="entry name" value="Chemotaxis receptor methyltransferase CheR, N-terminal domain"/>
    <property type="match status" value="1"/>
</dbReference>
<comment type="catalytic activity">
    <reaction evidence="1">
        <text>L-glutamyl-[protein] + S-adenosyl-L-methionine = [protein]-L-glutamate 5-O-methyl ester + S-adenosyl-L-homocysteine</text>
        <dbReference type="Rhea" id="RHEA:24452"/>
        <dbReference type="Rhea" id="RHEA-COMP:10208"/>
        <dbReference type="Rhea" id="RHEA-COMP:10311"/>
        <dbReference type="ChEBI" id="CHEBI:29973"/>
        <dbReference type="ChEBI" id="CHEBI:57856"/>
        <dbReference type="ChEBI" id="CHEBI:59789"/>
        <dbReference type="ChEBI" id="CHEBI:82795"/>
        <dbReference type="EC" id="2.1.1.80"/>
    </reaction>
</comment>
<sequence length="340" mass="38168">MRCSKSTPPSSKSGQASAPACAAISCRACSTWMTASSSCWTWSACCRPRSWNNWSHRPSRLRPWRALKFKDVCLMTSALSERAFLQLQRFFADASGIQLASGKQTLVASRLRKRVELLGLPSFDAYCDHLSMPGNEDERQRAIDLLTTNETYFFREPAHFEMLSRLLRGPLSTGAIRIWSAACSTGEEPYSIAMSLADLRPDGNWEVVASDLSSRALDAARSGMFRMQRLELMPAGYLQRFCLRGTGKYAGNLLVQRTLRQKVRVLMHNLLDSGAMLGRFDVVFLRNALIYFDAAKKQAILSRVIDQLLPGGLLFVGHSESLHGHRLPLQRVDKAVYRRI</sequence>
<feature type="domain" description="CheR-type methyltransferase" evidence="6">
    <location>
        <begin position="72"/>
        <end position="340"/>
    </location>
</feature>
<dbReference type="SMART" id="SM00138">
    <property type="entry name" value="MeTrc"/>
    <property type="match status" value="1"/>
</dbReference>
<dbReference type="PROSITE" id="PS50123">
    <property type="entry name" value="CHER"/>
    <property type="match status" value="1"/>
</dbReference>
<keyword evidence="5" id="KW-0949">S-adenosyl-L-methionine</keyword>
<dbReference type="SUPFAM" id="SSF53335">
    <property type="entry name" value="S-adenosyl-L-methionine-dependent methyltransferases"/>
    <property type="match status" value="1"/>
</dbReference>
<dbReference type="Pfam" id="PF01739">
    <property type="entry name" value="CheR"/>
    <property type="match status" value="1"/>
</dbReference>
<proteinExistence type="predicted"/>
<name>A0A0A8K7K9_9SPHN</name>
<reference evidence="7" key="1">
    <citation type="submission" date="2014-12" db="EMBL/GenBank/DDBJ databases">
        <title>Formation of a single polar flagellum by lateral and polar bacterial flagellar gene sets.</title>
        <authorList>
            <person name="Maruyama Y."/>
            <person name="Kobayashi M."/>
            <person name="Murata K."/>
            <person name="Hashimoto W."/>
        </authorList>
    </citation>
    <scope>NUCLEOTIDE SEQUENCE</scope>
    <source>
        <strain evidence="7">A1</strain>
    </source>
</reference>
<dbReference type="PANTHER" id="PTHR24422">
    <property type="entry name" value="CHEMOTAXIS PROTEIN METHYLTRANSFERASE"/>
    <property type="match status" value="1"/>
</dbReference>
<dbReference type="InterPro" id="IPR036804">
    <property type="entry name" value="CheR_N_sf"/>
</dbReference>
<evidence type="ECO:0000259" key="6">
    <source>
        <dbReference type="PROSITE" id="PS50123"/>
    </source>
</evidence>
<gene>
    <name evidence="7" type="primary">cheR</name>
</gene>
<evidence type="ECO:0000256" key="1">
    <source>
        <dbReference type="ARBA" id="ARBA00001541"/>
    </source>
</evidence>
<dbReference type="AlphaFoldDB" id="A0A0A8K7K9"/>
<organism evidence="7">
    <name type="scientific">Sphingomonas sp. A1</name>
    <dbReference type="NCBI Taxonomy" id="90322"/>
    <lineage>
        <taxon>Bacteria</taxon>
        <taxon>Pseudomonadati</taxon>
        <taxon>Pseudomonadota</taxon>
        <taxon>Alphaproteobacteria</taxon>
        <taxon>Sphingomonadales</taxon>
        <taxon>Sphingomonadaceae</taxon>
        <taxon>Sphingomonas</taxon>
    </lineage>
</organism>
<dbReference type="Gene3D" id="3.40.50.150">
    <property type="entry name" value="Vaccinia Virus protein VP39"/>
    <property type="match status" value="1"/>
</dbReference>
<protein>
    <recommendedName>
        <fullName evidence="2">protein-glutamate O-methyltransferase</fullName>
        <ecNumber evidence="2">2.1.1.80</ecNumber>
    </recommendedName>
</protein>
<dbReference type="PROSITE" id="PS51257">
    <property type="entry name" value="PROKAR_LIPOPROTEIN"/>
    <property type="match status" value="1"/>
</dbReference>
<dbReference type="Pfam" id="PF03705">
    <property type="entry name" value="CheR_N"/>
    <property type="match status" value="1"/>
</dbReference>
<dbReference type="InterPro" id="IPR022642">
    <property type="entry name" value="CheR_C"/>
</dbReference>
<dbReference type="PRINTS" id="PR00996">
    <property type="entry name" value="CHERMTFRASE"/>
</dbReference>
<dbReference type="SUPFAM" id="SSF47757">
    <property type="entry name" value="Chemotaxis receptor methyltransferase CheR, N-terminal domain"/>
    <property type="match status" value="1"/>
</dbReference>
<evidence type="ECO:0000313" key="7">
    <source>
        <dbReference type="EMBL" id="BAQ18903.1"/>
    </source>
</evidence>